<gene>
    <name evidence="2" type="ORF">FRUB_00585</name>
</gene>
<sequence length="163" mass="15886">MKRMMVLAAAAVGLVAVSGVCHAAGFGTVKPAGATTDPVPQQAGPQYGPYGPGGYYGGPPPAANNGSGKYGLLPALHECLWGKKASGTCGPNGCGAGGAAYGVAGCGPRGSGAAGCGPNGCGPQGPGASPYGPYGPQVPGTLVFPNSPYTRGPRDFFMWDAKN</sequence>
<reference evidence="3" key="1">
    <citation type="submission" date="2017-06" db="EMBL/GenBank/DDBJ databases">
        <title>Genome analysis of Fimbriiglobus ruber SP5, the first member of the order Planctomycetales with confirmed chitinolytic capability.</title>
        <authorList>
            <person name="Ravin N.V."/>
            <person name="Rakitin A.L."/>
            <person name="Ivanova A.A."/>
            <person name="Beletsky A.V."/>
            <person name="Kulichevskaya I.S."/>
            <person name="Mardanov A.V."/>
            <person name="Dedysh S.N."/>
        </authorList>
    </citation>
    <scope>NUCLEOTIDE SEQUENCE [LARGE SCALE GENOMIC DNA]</scope>
    <source>
        <strain evidence="3">SP5</strain>
    </source>
</reference>
<comment type="caution">
    <text evidence="2">The sequence shown here is derived from an EMBL/GenBank/DDBJ whole genome shotgun (WGS) entry which is preliminary data.</text>
</comment>
<name>A0A225EA28_9BACT</name>
<keyword evidence="3" id="KW-1185">Reference proteome</keyword>
<organism evidence="2 3">
    <name type="scientific">Fimbriiglobus ruber</name>
    <dbReference type="NCBI Taxonomy" id="1908690"/>
    <lineage>
        <taxon>Bacteria</taxon>
        <taxon>Pseudomonadati</taxon>
        <taxon>Planctomycetota</taxon>
        <taxon>Planctomycetia</taxon>
        <taxon>Gemmatales</taxon>
        <taxon>Gemmataceae</taxon>
        <taxon>Fimbriiglobus</taxon>
    </lineage>
</organism>
<dbReference type="RefSeq" id="WP_143392801.1">
    <property type="nucleotide sequence ID" value="NZ_NIDE01000001.1"/>
</dbReference>
<accession>A0A225EA28</accession>
<feature type="chain" id="PRO_5013166595" evidence="1">
    <location>
        <begin position="24"/>
        <end position="163"/>
    </location>
</feature>
<keyword evidence="1" id="KW-0732">Signal</keyword>
<dbReference type="EMBL" id="NIDE01000001">
    <property type="protein sequence ID" value="OWK46886.1"/>
    <property type="molecule type" value="Genomic_DNA"/>
</dbReference>
<feature type="signal peptide" evidence="1">
    <location>
        <begin position="1"/>
        <end position="23"/>
    </location>
</feature>
<evidence type="ECO:0000256" key="1">
    <source>
        <dbReference type="SAM" id="SignalP"/>
    </source>
</evidence>
<proteinExistence type="predicted"/>
<evidence type="ECO:0000313" key="3">
    <source>
        <dbReference type="Proteomes" id="UP000214646"/>
    </source>
</evidence>
<protein>
    <submittedName>
        <fullName evidence="2">Uncharacterized protein</fullName>
    </submittedName>
</protein>
<evidence type="ECO:0000313" key="2">
    <source>
        <dbReference type="EMBL" id="OWK46886.1"/>
    </source>
</evidence>
<dbReference type="Proteomes" id="UP000214646">
    <property type="component" value="Unassembled WGS sequence"/>
</dbReference>
<dbReference type="AlphaFoldDB" id="A0A225EA28"/>